<gene>
    <name evidence="1" type="ORF">K3F53_03770</name>
</gene>
<name>A0ABX8YCV0_ANETH</name>
<dbReference type="Proteomes" id="UP000826616">
    <property type="component" value="Chromosome"/>
</dbReference>
<sequence length="109" mass="12820">MKTHYFTFDHLACIKGQVKQAVYENQLEVPCRVIATIPYMRYGKEPIEYKFDFLIEQGASQYGMVAHEIDNWIEKVESPKTLAEILNEFPDEEIAEVLAQRLKQRRHSD</sequence>
<accession>A0ABX8YCV0</accession>
<reference evidence="1 2" key="1">
    <citation type="submission" date="2021-08" db="EMBL/GenBank/DDBJ databases">
        <title>Complete genome sequence of the strain Aneurinibacillus thermoaerophilus CCM 8960.</title>
        <authorList>
            <person name="Musilova J."/>
            <person name="Kourilova X."/>
            <person name="Pernicova I."/>
            <person name="Bezdicek M."/>
            <person name="Lengerova M."/>
            <person name="Obruca S."/>
            <person name="Sedlar K."/>
        </authorList>
    </citation>
    <scope>NUCLEOTIDE SEQUENCE [LARGE SCALE GENOMIC DNA]</scope>
    <source>
        <strain evidence="1 2">CCM 8960</strain>
    </source>
</reference>
<keyword evidence="2" id="KW-1185">Reference proteome</keyword>
<dbReference type="GeneID" id="97140478"/>
<protein>
    <submittedName>
        <fullName evidence="1">Uncharacterized protein</fullName>
    </submittedName>
</protein>
<evidence type="ECO:0000313" key="2">
    <source>
        <dbReference type="Proteomes" id="UP000826616"/>
    </source>
</evidence>
<organism evidence="1 2">
    <name type="scientific">Aneurinibacillus thermoaerophilus</name>
    <dbReference type="NCBI Taxonomy" id="143495"/>
    <lineage>
        <taxon>Bacteria</taxon>
        <taxon>Bacillati</taxon>
        <taxon>Bacillota</taxon>
        <taxon>Bacilli</taxon>
        <taxon>Bacillales</taxon>
        <taxon>Paenibacillaceae</taxon>
        <taxon>Aneurinibacillus group</taxon>
        <taxon>Aneurinibacillus</taxon>
    </lineage>
</organism>
<evidence type="ECO:0000313" key="1">
    <source>
        <dbReference type="EMBL" id="QYY43380.1"/>
    </source>
</evidence>
<dbReference type="RefSeq" id="WP_057899762.1">
    <property type="nucleotide sequence ID" value="NZ_CP080764.1"/>
</dbReference>
<proteinExistence type="predicted"/>
<dbReference type="EMBL" id="CP080764">
    <property type="protein sequence ID" value="QYY43380.1"/>
    <property type="molecule type" value="Genomic_DNA"/>
</dbReference>